<keyword evidence="2" id="KW-1185">Reference proteome</keyword>
<reference evidence="1 2" key="1">
    <citation type="submission" date="2015-01" db="EMBL/GenBank/DDBJ databases">
        <title>Evolution of Trichinella species and genotypes.</title>
        <authorList>
            <person name="Korhonen P.K."/>
            <person name="Edoardo P."/>
            <person name="Giuseppe L.R."/>
            <person name="Gasser R.B."/>
        </authorList>
    </citation>
    <scope>NUCLEOTIDE SEQUENCE [LARGE SCALE GENOMIC DNA]</scope>
    <source>
        <strain evidence="1">ISS1029</strain>
    </source>
</reference>
<dbReference type="AlphaFoldDB" id="A0A0V1HTE0"/>
<evidence type="ECO:0000313" key="1">
    <source>
        <dbReference type="EMBL" id="KRZ13415.1"/>
    </source>
</evidence>
<dbReference type="Proteomes" id="UP000055024">
    <property type="component" value="Unassembled WGS sequence"/>
</dbReference>
<gene>
    <name evidence="1" type="ORF">T11_18059</name>
</gene>
<name>A0A0V1HTE0_9BILA</name>
<dbReference type="EMBL" id="JYDP01000032">
    <property type="protein sequence ID" value="KRZ13415.1"/>
    <property type="molecule type" value="Genomic_DNA"/>
</dbReference>
<accession>A0A0V1HTE0</accession>
<organism evidence="1 2">
    <name type="scientific">Trichinella zimbabwensis</name>
    <dbReference type="NCBI Taxonomy" id="268475"/>
    <lineage>
        <taxon>Eukaryota</taxon>
        <taxon>Metazoa</taxon>
        <taxon>Ecdysozoa</taxon>
        <taxon>Nematoda</taxon>
        <taxon>Enoplea</taxon>
        <taxon>Dorylaimia</taxon>
        <taxon>Trichinellida</taxon>
        <taxon>Trichinellidae</taxon>
        <taxon>Trichinella</taxon>
    </lineage>
</organism>
<sequence length="75" mass="8671">MVLVGNFDNELPSANQCPSLWVGVYFPLIANCTSLLKRQFASDYNFYRYVNLLQDTANGIYKYDDHHTSAENQQF</sequence>
<comment type="caution">
    <text evidence="1">The sequence shown here is derived from an EMBL/GenBank/DDBJ whole genome shotgun (WGS) entry which is preliminary data.</text>
</comment>
<proteinExistence type="predicted"/>
<evidence type="ECO:0000313" key="2">
    <source>
        <dbReference type="Proteomes" id="UP000055024"/>
    </source>
</evidence>
<protein>
    <submittedName>
        <fullName evidence="1">Uncharacterized protein</fullName>
    </submittedName>
</protein>